<proteinExistence type="predicted"/>
<dbReference type="EMBL" id="JANFZH010000021">
    <property type="protein sequence ID" value="MCQ4840245.1"/>
    <property type="molecule type" value="Genomic_DNA"/>
</dbReference>
<dbReference type="InterPro" id="IPR036237">
    <property type="entry name" value="Xyl_isomerase-like_sf"/>
</dbReference>
<dbReference type="Pfam" id="PF01261">
    <property type="entry name" value="AP_endonuc_2"/>
    <property type="match status" value="1"/>
</dbReference>
<dbReference type="GeneID" id="90532138"/>
<organism evidence="2 3">
    <name type="scientific">Neglectibacter timonensis</name>
    <dbReference type="NCBI Taxonomy" id="1776382"/>
    <lineage>
        <taxon>Bacteria</taxon>
        <taxon>Bacillati</taxon>
        <taxon>Bacillota</taxon>
        <taxon>Clostridia</taxon>
        <taxon>Eubacteriales</taxon>
        <taxon>Oscillospiraceae</taxon>
        <taxon>Neglectibacter</taxon>
    </lineage>
</organism>
<protein>
    <submittedName>
        <fullName evidence="2">Sugar phosphate isomerase/epimerase</fullName>
    </submittedName>
</protein>
<gene>
    <name evidence="2" type="ORF">NE695_10010</name>
</gene>
<accession>A0ABT1S083</accession>
<keyword evidence="3" id="KW-1185">Reference proteome</keyword>
<dbReference type="Proteomes" id="UP001524473">
    <property type="component" value="Unassembled WGS sequence"/>
</dbReference>
<dbReference type="GO" id="GO:0016853">
    <property type="term" value="F:isomerase activity"/>
    <property type="evidence" value="ECO:0007669"/>
    <property type="project" value="UniProtKB-KW"/>
</dbReference>
<feature type="domain" description="Xylose isomerase-like TIM barrel" evidence="1">
    <location>
        <begin position="28"/>
        <end position="230"/>
    </location>
</feature>
<sequence length="254" mass="28919">MEMILGAQLFTLREYTQTEKDLDFSLGKVAEMGYTTVQISAIGPIPAEKVREVCDRHGLKIVLTHTDPNRILNDTEAVIREHDVMGCDYIGIGMMPPKYRTPEWLCHFAEDYREPARKIAAAGKLLMYHNHNLEFEKFGGKLVLDTLLESFAPEELGFTLDTFWIQMGGADVCDWLEKLSDRIPCVHLKDMSVKGMDPIMAPVMEGNLNFPKILETLERLGKTKYLLVEQDVCQGSPFDCLKRSYDNLHALGYR</sequence>
<dbReference type="PANTHER" id="PTHR12110:SF41">
    <property type="entry name" value="INOSOSE DEHYDRATASE"/>
    <property type="match status" value="1"/>
</dbReference>
<dbReference type="SUPFAM" id="SSF51658">
    <property type="entry name" value="Xylose isomerase-like"/>
    <property type="match status" value="1"/>
</dbReference>
<dbReference type="InterPro" id="IPR050312">
    <property type="entry name" value="IolE/XylAMocC-like"/>
</dbReference>
<evidence type="ECO:0000313" key="2">
    <source>
        <dbReference type="EMBL" id="MCQ4840245.1"/>
    </source>
</evidence>
<keyword evidence="2" id="KW-0413">Isomerase</keyword>
<evidence type="ECO:0000313" key="3">
    <source>
        <dbReference type="Proteomes" id="UP001524473"/>
    </source>
</evidence>
<comment type="caution">
    <text evidence="2">The sequence shown here is derived from an EMBL/GenBank/DDBJ whole genome shotgun (WGS) entry which is preliminary data.</text>
</comment>
<dbReference type="RefSeq" id="WP_242871087.1">
    <property type="nucleotide sequence ID" value="NZ_CABKVV010000013.1"/>
</dbReference>
<evidence type="ECO:0000259" key="1">
    <source>
        <dbReference type="Pfam" id="PF01261"/>
    </source>
</evidence>
<dbReference type="PANTHER" id="PTHR12110">
    <property type="entry name" value="HYDROXYPYRUVATE ISOMERASE"/>
    <property type="match status" value="1"/>
</dbReference>
<dbReference type="Gene3D" id="3.20.20.150">
    <property type="entry name" value="Divalent-metal-dependent TIM barrel enzymes"/>
    <property type="match status" value="1"/>
</dbReference>
<name>A0ABT1S083_9FIRM</name>
<reference evidence="2 3" key="1">
    <citation type="submission" date="2022-06" db="EMBL/GenBank/DDBJ databases">
        <title>Isolation of gut microbiota from human fecal samples.</title>
        <authorList>
            <person name="Pamer E.G."/>
            <person name="Barat B."/>
            <person name="Waligurski E."/>
            <person name="Medina S."/>
            <person name="Paddock L."/>
            <person name="Mostad J."/>
        </authorList>
    </citation>
    <scope>NUCLEOTIDE SEQUENCE [LARGE SCALE GENOMIC DNA]</scope>
    <source>
        <strain evidence="2 3">DFI.9.73</strain>
    </source>
</reference>
<dbReference type="InterPro" id="IPR013022">
    <property type="entry name" value="Xyl_isomerase-like_TIM-brl"/>
</dbReference>